<evidence type="ECO:0000313" key="6">
    <source>
        <dbReference type="EMBL" id="QJR29031.1"/>
    </source>
</evidence>
<dbReference type="InterPro" id="IPR022442">
    <property type="entry name" value="SO_2930-like_dom"/>
</dbReference>
<protein>
    <recommendedName>
        <fullName evidence="5">Cytochrome c domain-containing protein</fullName>
    </recommendedName>
</protein>
<evidence type="ECO:0000259" key="5">
    <source>
        <dbReference type="PROSITE" id="PS51007"/>
    </source>
</evidence>
<dbReference type="InterPro" id="IPR006626">
    <property type="entry name" value="PbH1"/>
</dbReference>
<accession>A0ABX6N4P5</accession>
<keyword evidence="7" id="KW-1185">Reference proteome</keyword>
<keyword evidence="2 3" id="KW-0408">Iron</keyword>
<proteinExistence type="predicted"/>
<feature type="region of interest" description="Disordered" evidence="4">
    <location>
        <begin position="196"/>
        <end position="215"/>
    </location>
</feature>
<dbReference type="PROSITE" id="PS51257">
    <property type="entry name" value="PROKAR_LIPOPROTEIN"/>
    <property type="match status" value="1"/>
</dbReference>
<name>A0ABX6N4P5_9BURK</name>
<dbReference type="Proteomes" id="UP000501130">
    <property type="component" value="Chromosome"/>
</dbReference>
<evidence type="ECO:0000256" key="3">
    <source>
        <dbReference type="PROSITE-ProRule" id="PRU00433"/>
    </source>
</evidence>
<keyword evidence="1 3" id="KW-0479">Metal-binding</keyword>
<dbReference type="InterPro" id="IPR009056">
    <property type="entry name" value="Cyt_c-like_dom"/>
</dbReference>
<dbReference type="SUPFAM" id="SSF51126">
    <property type="entry name" value="Pectin lyase-like"/>
    <property type="match status" value="1"/>
</dbReference>
<dbReference type="EMBL" id="CP053084">
    <property type="protein sequence ID" value="QJR29031.1"/>
    <property type="molecule type" value="Genomic_DNA"/>
</dbReference>
<evidence type="ECO:0000256" key="4">
    <source>
        <dbReference type="SAM" id="MobiDB-lite"/>
    </source>
</evidence>
<sequence length="1025" mass="111274">MHITRSRLDVAHSKHALQAVLISLSTLVLSACLSSGSDDPTSTAGGGSVINPAESNGRVFLIQPGPNATEEMVKAMVQLKPKDILRFDCGFFDLKTGIQITTTEDVIIEGCGMDETFLSFRDSTSQEGFLASNVRGITVRNLTIGDSPGDAFKMKGVNHGTLKKVRAIWSSGRKLPEERPITAANFRDEIKVACTDPARHNPANPNPLETDNTSPDYTVSTASGRYGIYPVESRNILVEETESIGASDAGIYVGQTNIAKIRKSRAAFNVFGFEIENVQDGEYSENLAECNSGGFLVYDLDNLTQYGSRSRVYNNISRNNNTYNFAVPGSIVANVPRGSGLITLAYDKIDIYDNVFENNGTAGIILTSYDLLGENGDRRMDVYSEAVNIFDNTFKNNGNDLPQPDFASIIATQGGQISSAFPLVVGLKNALGGGGYRGAHIVWDGYTDTLNSSCDLPKDRNGNNVAVDADGKPIQGNQNPNPSCRYNKYKFETNGQRKVPAWWFSCINPNNNFGSDSLAFSNFHGTRGLDAVINLNTNDPTANLSLEYIQSIATGIPLLPSEFDVSKHDCMARFGADLPRLPDFEFEPFVPSGQFAPEPAAEAVKALCEVPLKAGVVNQAAAQVNCPDLAQYNLFADDQNPASKPNGQGMPYVLNSKLFSDYSIKHRVMFIPEGKQARFLEDEESRVNSTIEFPVGTIIAKTFSFVDQPRAKETPYETRLLIKRQRTDGQNYWEALEYIWQDAGNGKRKAVLTQFGGSAAASWDYVDVDSGRRQTGSTNAYMFPNASQCAICHSNNDVDPGSAPIGPKPRNLNRAYVNESPMLTGQAQHPVNGKNQLKFMCETGLMNGCPSSFNLDQRQVATNVNHIPKFNNPGDSGMPANSKGDIEARARAYLEVNCAHCHNVNGQASNTGFYVDVFRAVDSTYGICKKPTASGSEGRGTRTYDIHPAMSSDSIVPYRMGPEAVELAAKMPPLARSVVHTEGVALINQWIDQVIDSSYENADACQEGNTSGGGLPLIGGLPLLP</sequence>
<dbReference type="PROSITE" id="PS51007">
    <property type="entry name" value="CYTC"/>
    <property type="match status" value="1"/>
</dbReference>
<dbReference type="SMART" id="SM00710">
    <property type="entry name" value="PbH1"/>
    <property type="match status" value="6"/>
</dbReference>
<organism evidence="6 7">
    <name type="scientific">Limnobacter profundi</name>
    <dbReference type="NCBI Taxonomy" id="2732163"/>
    <lineage>
        <taxon>Bacteria</taxon>
        <taxon>Pseudomonadati</taxon>
        <taxon>Pseudomonadota</taxon>
        <taxon>Betaproteobacteria</taxon>
        <taxon>Burkholderiales</taxon>
        <taxon>Burkholderiaceae</taxon>
        <taxon>Limnobacter</taxon>
    </lineage>
</organism>
<reference evidence="6 7" key="1">
    <citation type="submission" date="2020-05" db="EMBL/GenBank/DDBJ databases">
        <title>Compete genome of Limnobacter sp. SAORIC-580.</title>
        <authorList>
            <person name="Song J."/>
            <person name="Cho J.-C."/>
        </authorList>
    </citation>
    <scope>NUCLEOTIDE SEQUENCE [LARGE SCALE GENOMIC DNA]</scope>
    <source>
        <strain evidence="6 7">SAORIC-580</strain>
    </source>
</reference>
<keyword evidence="3" id="KW-0349">Heme</keyword>
<gene>
    <name evidence="6" type="ORF">HKT17_04570</name>
</gene>
<feature type="domain" description="Cytochrome c" evidence="5">
    <location>
        <begin position="884"/>
        <end position="995"/>
    </location>
</feature>
<dbReference type="Gene3D" id="2.160.20.10">
    <property type="entry name" value="Single-stranded right-handed beta-helix, Pectin lyase-like"/>
    <property type="match status" value="1"/>
</dbReference>
<evidence type="ECO:0000313" key="7">
    <source>
        <dbReference type="Proteomes" id="UP000501130"/>
    </source>
</evidence>
<dbReference type="NCBIfam" id="TIGR03805">
    <property type="entry name" value="beta_helix_1"/>
    <property type="match status" value="1"/>
</dbReference>
<dbReference type="InterPro" id="IPR012334">
    <property type="entry name" value="Pectin_lyas_fold"/>
</dbReference>
<dbReference type="InterPro" id="IPR011050">
    <property type="entry name" value="Pectin_lyase_fold/virulence"/>
</dbReference>
<evidence type="ECO:0000256" key="1">
    <source>
        <dbReference type="ARBA" id="ARBA00022723"/>
    </source>
</evidence>
<evidence type="ECO:0000256" key="2">
    <source>
        <dbReference type="ARBA" id="ARBA00023004"/>
    </source>
</evidence>